<keyword evidence="5" id="KW-0677">Repeat</keyword>
<keyword evidence="3" id="KW-0507">mRNA processing</keyword>
<evidence type="ECO:0000256" key="3">
    <source>
        <dbReference type="ARBA" id="ARBA00022664"/>
    </source>
</evidence>
<evidence type="ECO:0000256" key="7">
    <source>
        <dbReference type="ARBA" id="ARBA00023242"/>
    </source>
</evidence>
<reference evidence="13 14" key="2">
    <citation type="submission" date="2016-05" db="EMBL/GenBank/DDBJ databases">
        <authorList>
            <person name="Naeem Raeece"/>
        </authorList>
    </citation>
    <scope>NUCLEOTIDE SEQUENCE [LARGE SCALE GENOMIC DNA]</scope>
</reference>
<evidence type="ECO:0000256" key="1">
    <source>
        <dbReference type="ARBA" id="ARBA00004123"/>
    </source>
</evidence>
<evidence type="ECO:0000313" key="14">
    <source>
        <dbReference type="Proteomes" id="UP000078560"/>
    </source>
</evidence>
<evidence type="ECO:0000256" key="8">
    <source>
        <dbReference type="SAM" id="MobiDB-lite"/>
    </source>
</evidence>
<dbReference type="InterPro" id="IPR011989">
    <property type="entry name" value="ARM-like"/>
</dbReference>
<dbReference type="Proteomes" id="UP000078546">
    <property type="component" value="Unassembled WGS sequence"/>
</dbReference>
<comment type="subcellular location">
    <subcellularLocation>
        <location evidence="1">Nucleus</location>
    </subcellularLocation>
</comment>
<accession>A0A1A8VWD0</accession>
<evidence type="ECO:0000313" key="12">
    <source>
        <dbReference type="EMBL" id="SBS89788.1"/>
    </source>
</evidence>
<feature type="region of interest" description="Disordered" evidence="8">
    <location>
        <begin position="1"/>
        <end position="23"/>
    </location>
</feature>
<dbReference type="Pfam" id="PF08920">
    <property type="entry name" value="SF3b1"/>
    <property type="match status" value="1"/>
</dbReference>
<dbReference type="GO" id="GO:0000245">
    <property type="term" value="P:spliceosomal complex assembly"/>
    <property type="evidence" value="ECO:0007669"/>
    <property type="project" value="InterPro"/>
</dbReference>
<protein>
    <submittedName>
        <fullName evidence="11">Splicing factor 3B subunit 1, putative (SF3B1)</fullName>
    </submittedName>
</protein>
<dbReference type="EMBL" id="FLQU01000250">
    <property type="protein sequence ID" value="SBS83143.1"/>
    <property type="molecule type" value="Genomic_DNA"/>
</dbReference>
<gene>
    <name evidence="12" type="ORF">POVCU1_017050</name>
    <name evidence="11" type="ORF">POVCU2_0019180</name>
</gene>
<evidence type="ECO:0000256" key="5">
    <source>
        <dbReference type="ARBA" id="ARBA00022737"/>
    </source>
</evidence>
<dbReference type="InterPro" id="IPR054573">
    <property type="entry name" value="PP2A/SF3B1-like_HEAT"/>
</dbReference>
<feature type="region of interest" description="Disordered" evidence="8">
    <location>
        <begin position="153"/>
        <end position="173"/>
    </location>
</feature>
<name>A0A1A8VWD0_PLAOA</name>
<feature type="domain" description="Phosphatase PP2A regulatory subunit A/Splicing factor 3B subunit 1-like HEAT repeat" evidence="10">
    <location>
        <begin position="1102"/>
        <end position="1178"/>
    </location>
</feature>
<dbReference type="FunFam" id="1.25.10.10:FF:000088">
    <property type="entry name" value="Splicing factor 3b, subunit 1"/>
    <property type="match status" value="1"/>
</dbReference>
<evidence type="ECO:0000313" key="11">
    <source>
        <dbReference type="EMBL" id="SBS83143.1"/>
    </source>
</evidence>
<keyword evidence="6" id="KW-0508">mRNA splicing</keyword>
<evidence type="ECO:0000256" key="2">
    <source>
        <dbReference type="ARBA" id="ARBA00005754"/>
    </source>
</evidence>
<dbReference type="Pfam" id="PF22646">
    <property type="entry name" value="PPP2R1A-like_HEAT"/>
    <property type="match status" value="1"/>
</dbReference>
<dbReference type="InterPro" id="IPR016024">
    <property type="entry name" value="ARM-type_fold"/>
</dbReference>
<dbReference type="EMBL" id="FLQV01000314">
    <property type="protein sequence ID" value="SBS89788.1"/>
    <property type="molecule type" value="Genomic_DNA"/>
</dbReference>
<sequence length="1318" mass="148657">MPDQLKVKLGTQHKSSDSYKTTSPERLFKECTMEAQRKAEYGGEVKYVREIDPLLNEDDIEENAFGGRREENTYVNIAKLKNETLQNDLRNNEEITDISLGLVKDKSIRKRENEFQRKKYDYRMSPERADPFAEKSPSPGERTYADVMLEMKDESRRSGNASATGDAADVRRKKMRWGNVPTAADSLAVAPTTAASSAGTSSMTAPPRREGARSKWDRVEEVNGTNFGNMPTPAPNKWVDTPLIQNEGITAKKKKISRWDKVGAGGGETTEAKIPAVEATPATLNIANTPYIATTPYTTGTPYVPTTPYAAGTPYIPTIPYVGGTPYAGSNQGDTFIRLKIKNEMDVRNRPLTDEDLDELLPTEGYEIVKSPEEYETIRKNKLKAMFKNVNATPLLPIGVTPSALGSTSGVGNTAGTGGATGTGGMTAPLQTPMVGTPFYNIPTENNMMKTEEASYLMQTERQVEINNPQLLSELKYIQLKSEDYVYFNKLFQNVEEHELSQDEIKERKFMLLLLKIKNGTPSIRRTALRAITEKVKELGPEILFNLILPLMMQNTLEDQERHLLVKVIDRILFKLDDMVRPYVHKILVVIEPLLIDEDYYARVEGREIISNLAKAAGLATMIGIMRPDIDHPDEYVRNTTARAFAVVASALGIPSLILFLKAVCQSKKNWEARHTGIKIVQQIAILMGCAVLPHLKQLVSIVAHGLHDEQQKVRTITALALAALAEASAPYGIEAFDSVLRPLWKGITEYRGKVLASFLKAIGLIIPLMDSYHANYYTREVMIILINEFSSPDEEMKKIVLKCVKQCIQTEGIEKDYINQEIVTPFFDKFWVLRNSNDKRNFNLIVETTVEIANKIGGAVVIAKVVDDLKDPSEQYRKMVMQTIQNIISNLGVDDIDQQLEEQLIDGILYAFQEQASDDYYVLLNAFDVIVNKLKLRMKPYLPQIAGIIRWRLNTPLPKVRQQSADLISRIAKLIQLCNEQQMLGHLALYLYEYLGEEYPEVLGNIIRALKSIVVVLGVQNMTPPIKDLLPRITPILKNRHEKVQENVIDLIGIIADKGGDLVSPKEWDRICFDLIELLKSNKKLIRRATIQTFGYIARTIGPFEVLTVLLNNLRVQERQLRVCTTVAIAIVADTCLPYSVLAALMNEYRTQDLNVQNGVLKALSFMFEYIGEIAKDYVYSVVSLLEHALMDRDLVHRQIATWACKHLALGCFGLNREDALIHLLNYVWPNIFETSPHLIQAVIDSIDGFRVALGPAIIFQYLVQGIFHPSRKVREIYWKIYNNVYIGHQDGLVPVYPPFELLADSNFRRDEMRYTL</sequence>
<dbReference type="Gene3D" id="1.25.10.10">
    <property type="entry name" value="Leucine-rich Repeat Variant"/>
    <property type="match status" value="3"/>
</dbReference>
<feature type="compositionally biased region" description="Low complexity" evidence="8">
    <location>
        <begin position="188"/>
        <end position="206"/>
    </location>
</feature>
<dbReference type="InterPro" id="IPR015016">
    <property type="entry name" value="SF3b_su1"/>
</dbReference>
<evidence type="ECO:0000313" key="13">
    <source>
        <dbReference type="Proteomes" id="UP000078546"/>
    </source>
</evidence>
<dbReference type="GO" id="GO:0005681">
    <property type="term" value="C:spliceosomal complex"/>
    <property type="evidence" value="ECO:0007669"/>
    <property type="project" value="UniProtKB-KW"/>
</dbReference>
<keyword evidence="4" id="KW-0747">Spliceosome</keyword>
<dbReference type="PANTHER" id="PTHR12097">
    <property type="entry name" value="SPLICING FACTOR 3B, SUBUNIT 1-RELATED"/>
    <property type="match status" value="1"/>
</dbReference>
<dbReference type="FunFam" id="1.25.10.10:FF:000039">
    <property type="entry name" value="Splicing factor 3B subunit 1"/>
    <property type="match status" value="1"/>
</dbReference>
<reference evidence="11" key="1">
    <citation type="submission" date="2016-05" db="EMBL/GenBank/DDBJ databases">
        <authorList>
            <person name="Lavstsen T."/>
            <person name="Jespersen J.S."/>
        </authorList>
    </citation>
    <scope>NUCLEOTIDE SEQUENCE [LARGE SCALE GENOMIC DNA]</scope>
</reference>
<evidence type="ECO:0000259" key="10">
    <source>
        <dbReference type="Pfam" id="PF22646"/>
    </source>
</evidence>
<proteinExistence type="inferred from homology"/>
<feature type="region of interest" description="Disordered" evidence="8">
    <location>
        <begin position="188"/>
        <end position="215"/>
    </location>
</feature>
<feature type="domain" description="Splicing factor 3B subunit 1" evidence="9">
    <location>
        <begin position="252"/>
        <end position="392"/>
    </location>
</feature>
<evidence type="ECO:0000259" key="9">
    <source>
        <dbReference type="Pfam" id="PF08920"/>
    </source>
</evidence>
<keyword evidence="7" id="KW-0539">Nucleus</keyword>
<dbReference type="GO" id="GO:0003729">
    <property type="term" value="F:mRNA binding"/>
    <property type="evidence" value="ECO:0007669"/>
    <property type="project" value="InterPro"/>
</dbReference>
<organism evidence="11 14">
    <name type="scientific">Plasmodium ovale curtisi</name>
    <dbReference type="NCBI Taxonomy" id="864141"/>
    <lineage>
        <taxon>Eukaryota</taxon>
        <taxon>Sar</taxon>
        <taxon>Alveolata</taxon>
        <taxon>Apicomplexa</taxon>
        <taxon>Aconoidasida</taxon>
        <taxon>Haemosporida</taxon>
        <taxon>Plasmodiidae</taxon>
        <taxon>Plasmodium</taxon>
        <taxon>Plasmodium (Plasmodium)</taxon>
    </lineage>
</organism>
<dbReference type="Proteomes" id="UP000078560">
    <property type="component" value="Unassembled WGS sequence"/>
</dbReference>
<comment type="similarity">
    <text evidence="2">Belongs to the SF3B1 family.</text>
</comment>
<dbReference type="SUPFAM" id="SSF48371">
    <property type="entry name" value="ARM repeat"/>
    <property type="match status" value="1"/>
</dbReference>
<evidence type="ECO:0000256" key="4">
    <source>
        <dbReference type="ARBA" id="ARBA00022728"/>
    </source>
</evidence>
<dbReference type="InterPro" id="IPR038737">
    <property type="entry name" value="SF3b_su1-like"/>
</dbReference>
<evidence type="ECO:0000256" key="6">
    <source>
        <dbReference type="ARBA" id="ARBA00023187"/>
    </source>
</evidence>